<evidence type="ECO:0000313" key="2">
    <source>
        <dbReference type="Proteomes" id="UP001500724"/>
    </source>
</evidence>
<protein>
    <submittedName>
        <fullName evidence="1">Uncharacterized protein</fullName>
    </submittedName>
</protein>
<proteinExistence type="predicted"/>
<reference evidence="2" key="1">
    <citation type="journal article" date="2019" name="Int. J. Syst. Evol. Microbiol.">
        <title>The Global Catalogue of Microorganisms (GCM) 10K type strain sequencing project: providing services to taxonomists for standard genome sequencing and annotation.</title>
        <authorList>
            <consortium name="The Broad Institute Genomics Platform"/>
            <consortium name="The Broad Institute Genome Sequencing Center for Infectious Disease"/>
            <person name="Wu L."/>
            <person name="Ma J."/>
        </authorList>
    </citation>
    <scope>NUCLEOTIDE SEQUENCE [LARGE SCALE GENOMIC DNA]</scope>
    <source>
        <strain evidence="2">JCM 10367</strain>
    </source>
</reference>
<comment type="caution">
    <text evidence="1">The sequence shown here is derived from an EMBL/GenBank/DDBJ whole genome shotgun (WGS) entry which is preliminary data.</text>
</comment>
<name>A0ABP3SS58_9ACTN</name>
<dbReference type="EMBL" id="BAAAGU010000026">
    <property type="protein sequence ID" value="GAA0648994.1"/>
    <property type="molecule type" value="Genomic_DNA"/>
</dbReference>
<gene>
    <name evidence="1" type="ORF">GCM10009535_28610</name>
</gene>
<organism evidence="1 2">
    <name type="scientific">Streptomyces thermocarboxydovorans</name>
    <dbReference type="NCBI Taxonomy" id="59298"/>
    <lineage>
        <taxon>Bacteria</taxon>
        <taxon>Bacillati</taxon>
        <taxon>Actinomycetota</taxon>
        <taxon>Actinomycetes</taxon>
        <taxon>Kitasatosporales</taxon>
        <taxon>Streptomycetaceae</taxon>
        <taxon>Streptomyces</taxon>
    </lineage>
</organism>
<sequence length="61" mass="6544">MTARTGLYEILPCMVDDGDYLAPEKPGEAREALRRLTAPHRGGTGVPWPPPALCLPSVGEI</sequence>
<dbReference type="Proteomes" id="UP001500724">
    <property type="component" value="Unassembled WGS sequence"/>
</dbReference>
<evidence type="ECO:0000313" key="1">
    <source>
        <dbReference type="EMBL" id="GAA0648994.1"/>
    </source>
</evidence>
<keyword evidence="2" id="KW-1185">Reference proteome</keyword>
<accession>A0ABP3SS58</accession>